<gene>
    <name evidence="2" type="ORF">ACJIZ3_006498</name>
</gene>
<dbReference type="AlphaFoldDB" id="A0ABD3S833"/>
<name>A0ABD3S833_9LAMI</name>
<reference evidence="2 3" key="1">
    <citation type="submission" date="2024-12" db="EMBL/GenBank/DDBJ databases">
        <title>The unique morphological basis and parallel evolutionary history of personate flowers in Penstemon.</title>
        <authorList>
            <person name="Depatie T.H."/>
            <person name="Wessinger C.A."/>
        </authorList>
    </citation>
    <scope>NUCLEOTIDE SEQUENCE [LARGE SCALE GENOMIC DNA]</scope>
    <source>
        <strain evidence="2">WTNN_2</strain>
        <tissue evidence="2">Leaf</tissue>
    </source>
</reference>
<proteinExistence type="predicted"/>
<feature type="compositionally biased region" description="Polar residues" evidence="1">
    <location>
        <begin position="89"/>
        <end position="102"/>
    </location>
</feature>
<protein>
    <submittedName>
        <fullName evidence="2">Uncharacterized protein</fullName>
    </submittedName>
</protein>
<feature type="compositionally biased region" description="Polar residues" evidence="1">
    <location>
        <begin position="56"/>
        <end position="72"/>
    </location>
</feature>
<feature type="region of interest" description="Disordered" evidence="1">
    <location>
        <begin position="52"/>
        <end position="110"/>
    </location>
</feature>
<accession>A0ABD3S833</accession>
<feature type="compositionally biased region" description="Basic and acidic residues" evidence="1">
    <location>
        <begin position="75"/>
        <end position="86"/>
    </location>
</feature>
<sequence>MEAYEKGGNIDVQLINTKISDKIFIVRIRRKERASRSGVQLQYTVISLASEEDVKNNTPSSSAKPSQKSNVSKKLFSEDVIEKELNDEGSLSSSQAPDNPTDNFCKFSLS</sequence>
<keyword evidence="3" id="KW-1185">Reference proteome</keyword>
<comment type="caution">
    <text evidence="2">The sequence shown here is derived from an EMBL/GenBank/DDBJ whole genome shotgun (WGS) entry which is preliminary data.</text>
</comment>
<organism evidence="2 3">
    <name type="scientific">Penstemon smallii</name>
    <dbReference type="NCBI Taxonomy" id="265156"/>
    <lineage>
        <taxon>Eukaryota</taxon>
        <taxon>Viridiplantae</taxon>
        <taxon>Streptophyta</taxon>
        <taxon>Embryophyta</taxon>
        <taxon>Tracheophyta</taxon>
        <taxon>Spermatophyta</taxon>
        <taxon>Magnoliopsida</taxon>
        <taxon>eudicotyledons</taxon>
        <taxon>Gunneridae</taxon>
        <taxon>Pentapetalae</taxon>
        <taxon>asterids</taxon>
        <taxon>lamiids</taxon>
        <taxon>Lamiales</taxon>
        <taxon>Plantaginaceae</taxon>
        <taxon>Cheloneae</taxon>
        <taxon>Penstemon</taxon>
    </lineage>
</organism>
<evidence type="ECO:0000313" key="2">
    <source>
        <dbReference type="EMBL" id="KAL3820593.1"/>
    </source>
</evidence>
<dbReference type="EMBL" id="JBJXBP010000007">
    <property type="protein sequence ID" value="KAL3820593.1"/>
    <property type="molecule type" value="Genomic_DNA"/>
</dbReference>
<evidence type="ECO:0000256" key="1">
    <source>
        <dbReference type="SAM" id="MobiDB-lite"/>
    </source>
</evidence>
<evidence type="ECO:0000313" key="3">
    <source>
        <dbReference type="Proteomes" id="UP001634393"/>
    </source>
</evidence>
<dbReference type="Proteomes" id="UP001634393">
    <property type="component" value="Unassembled WGS sequence"/>
</dbReference>